<organism evidence="2 3">
    <name type="scientific">Crepidotus variabilis</name>
    <dbReference type="NCBI Taxonomy" id="179855"/>
    <lineage>
        <taxon>Eukaryota</taxon>
        <taxon>Fungi</taxon>
        <taxon>Dikarya</taxon>
        <taxon>Basidiomycota</taxon>
        <taxon>Agaricomycotina</taxon>
        <taxon>Agaricomycetes</taxon>
        <taxon>Agaricomycetidae</taxon>
        <taxon>Agaricales</taxon>
        <taxon>Agaricineae</taxon>
        <taxon>Crepidotaceae</taxon>
        <taxon>Crepidotus</taxon>
    </lineage>
</organism>
<dbReference type="EMBL" id="MU157827">
    <property type="protein sequence ID" value="KAF9533891.1"/>
    <property type="molecule type" value="Genomic_DNA"/>
</dbReference>
<sequence>MRLIVSTSMGRLPMISQMNIRRLLFAATWVGPQDALAALVSLPGVQLFFLSELPLLSHCFCGASLCINLNLNLLIFVLRLTLRV</sequence>
<evidence type="ECO:0000313" key="2">
    <source>
        <dbReference type="EMBL" id="KAF9533891.1"/>
    </source>
</evidence>
<gene>
    <name evidence="2" type="ORF">CPB83DRAFT_844697</name>
</gene>
<feature type="transmembrane region" description="Helical" evidence="1">
    <location>
        <begin position="53"/>
        <end position="78"/>
    </location>
</feature>
<name>A0A9P6EPZ9_9AGAR</name>
<proteinExistence type="predicted"/>
<keyword evidence="1" id="KW-1133">Transmembrane helix</keyword>
<evidence type="ECO:0000313" key="3">
    <source>
        <dbReference type="Proteomes" id="UP000807306"/>
    </source>
</evidence>
<dbReference type="AlphaFoldDB" id="A0A9P6EPZ9"/>
<dbReference type="Proteomes" id="UP000807306">
    <property type="component" value="Unassembled WGS sequence"/>
</dbReference>
<evidence type="ECO:0000256" key="1">
    <source>
        <dbReference type="SAM" id="Phobius"/>
    </source>
</evidence>
<feature type="non-terminal residue" evidence="2">
    <location>
        <position position="84"/>
    </location>
</feature>
<reference evidence="2" key="1">
    <citation type="submission" date="2020-11" db="EMBL/GenBank/DDBJ databases">
        <authorList>
            <consortium name="DOE Joint Genome Institute"/>
            <person name="Ahrendt S."/>
            <person name="Riley R."/>
            <person name="Andreopoulos W."/>
            <person name="Labutti K."/>
            <person name="Pangilinan J."/>
            <person name="Ruiz-Duenas F.J."/>
            <person name="Barrasa J.M."/>
            <person name="Sanchez-Garcia M."/>
            <person name="Camarero S."/>
            <person name="Miyauchi S."/>
            <person name="Serrano A."/>
            <person name="Linde D."/>
            <person name="Babiker R."/>
            <person name="Drula E."/>
            <person name="Ayuso-Fernandez I."/>
            <person name="Pacheco R."/>
            <person name="Padilla G."/>
            <person name="Ferreira P."/>
            <person name="Barriuso J."/>
            <person name="Kellner H."/>
            <person name="Castanera R."/>
            <person name="Alfaro M."/>
            <person name="Ramirez L."/>
            <person name="Pisabarro A.G."/>
            <person name="Kuo A."/>
            <person name="Tritt A."/>
            <person name="Lipzen A."/>
            <person name="He G."/>
            <person name="Yan M."/>
            <person name="Ng V."/>
            <person name="Cullen D."/>
            <person name="Martin F."/>
            <person name="Rosso M.-N."/>
            <person name="Henrissat B."/>
            <person name="Hibbett D."/>
            <person name="Martinez A.T."/>
            <person name="Grigoriev I.V."/>
        </authorList>
    </citation>
    <scope>NUCLEOTIDE SEQUENCE</scope>
    <source>
        <strain evidence="2">CBS 506.95</strain>
    </source>
</reference>
<protein>
    <submittedName>
        <fullName evidence="2">Uncharacterized protein</fullName>
    </submittedName>
</protein>
<keyword evidence="3" id="KW-1185">Reference proteome</keyword>
<comment type="caution">
    <text evidence="2">The sequence shown here is derived from an EMBL/GenBank/DDBJ whole genome shotgun (WGS) entry which is preliminary data.</text>
</comment>
<accession>A0A9P6EPZ9</accession>
<keyword evidence="1" id="KW-0812">Transmembrane</keyword>
<keyword evidence="1" id="KW-0472">Membrane</keyword>